<sequence>MPSSESEQDGQLQQAEIRLLSLHVNSIPCKCSVPACRDNYDESNKVTIFGFPNDERLREKWLHAIPRKDFNITKNSRVSEKHFKDGEVLRNSTIYNEKTGETISAPMKIKE</sequence>
<dbReference type="InterPro" id="IPR026516">
    <property type="entry name" value="THAP1/10"/>
</dbReference>
<dbReference type="InterPro" id="IPR006612">
    <property type="entry name" value="THAP_Znf"/>
</dbReference>
<keyword evidence="7" id="KW-0175">Coiled coil</keyword>
<evidence type="ECO:0000256" key="9">
    <source>
        <dbReference type="ARBA" id="ARBA00023163"/>
    </source>
</evidence>
<keyword evidence="3" id="KW-0479">Metal-binding</keyword>
<evidence type="ECO:0000256" key="1">
    <source>
        <dbReference type="ARBA" id="ARBA00004642"/>
    </source>
</evidence>
<evidence type="ECO:0000256" key="5">
    <source>
        <dbReference type="ARBA" id="ARBA00022833"/>
    </source>
</evidence>
<dbReference type="EMBL" id="BGPR01000309">
    <property type="protein sequence ID" value="GBM12161.1"/>
    <property type="molecule type" value="Genomic_DNA"/>
</dbReference>
<dbReference type="PROSITE" id="PS50950">
    <property type="entry name" value="ZF_THAP"/>
    <property type="match status" value="1"/>
</dbReference>
<dbReference type="SMART" id="SM00980">
    <property type="entry name" value="THAP"/>
    <property type="match status" value="1"/>
</dbReference>
<dbReference type="PANTHER" id="PTHR46600">
    <property type="entry name" value="THAP DOMAIN-CONTAINING"/>
    <property type="match status" value="1"/>
</dbReference>
<keyword evidence="5" id="KW-0862">Zinc</keyword>
<evidence type="ECO:0000256" key="12">
    <source>
        <dbReference type="PROSITE-ProRule" id="PRU00309"/>
    </source>
</evidence>
<dbReference type="InterPro" id="IPR038441">
    <property type="entry name" value="THAP_Znf_sf"/>
</dbReference>
<evidence type="ECO:0000256" key="2">
    <source>
        <dbReference type="ARBA" id="ARBA00006177"/>
    </source>
</evidence>
<evidence type="ECO:0000256" key="6">
    <source>
        <dbReference type="ARBA" id="ARBA00023015"/>
    </source>
</evidence>
<keyword evidence="10" id="KW-0539">Nucleus</keyword>
<gene>
    <name evidence="14" type="ORF">AVEN_39492_1</name>
</gene>
<evidence type="ECO:0000256" key="8">
    <source>
        <dbReference type="ARBA" id="ARBA00023125"/>
    </source>
</evidence>
<comment type="subcellular location">
    <subcellularLocation>
        <location evidence="1">Nucleus</location>
        <location evidence="1">Nucleoplasm</location>
    </subcellularLocation>
</comment>
<dbReference type="AlphaFoldDB" id="A0A4Y2D653"/>
<reference evidence="14 15" key="1">
    <citation type="journal article" date="2019" name="Sci. Rep.">
        <title>Orb-weaving spider Araneus ventricosus genome elucidates the spidroin gene catalogue.</title>
        <authorList>
            <person name="Kono N."/>
            <person name="Nakamura H."/>
            <person name="Ohtoshi R."/>
            <person name="Moran D.A.P."/>
            <person name="Shinohara A."/>
            <person name="Yoshida Y."/>
            <person name="Fujiwara M."/>
            <person name="Mori M."/>
            <person name="Tomita M."/>
            <person name="Arakawa K."/>
        </authorList>
    </citation>
    <scope>NUCLEOTIDE SEQUENCE [LARGE SCALE GENOMIC DNA]</scope>
</reference>
<feature type="domain" description="THAP-type" evidence="13">
    <location>
        <begin position="27"/>
        <end position="109"/>
    </location>
</feature>
<dbReference type="PANTHER" id="PTHR46600:SF1">
    <property type="entry name" value="THAP DOMAIN-CONTAINING PROTEIN 1"/>
    <property type="match status" value="1"/>
</dbReference>
<evidence type="ECO:0000256" key="7">
    <source>
        <dbReference type="ARBA" id="ARBA00023054"/>
    </source>
</evidence>
<organism evidence="14 15">
    <name type="scientific">Araneus ventricosus</name>
    <name type="common">Orbweaver spider</name>
    <name type="synonym">Epeira ventricosa</name>
    <dbReference type="NCBI Taxonomy" id="182803"/>
    <lineage>
        <taxon>Eukaryota</taxon>
        <taxon>Metazoa</taxon>
        <taxon>Ecdysozoa</taxon>
        <taxon>Arthropoda</taxon>
        <taxon>Chelicerata</taxon>
        <taxon>Arachnida</taxon>
        <taxon>Araneae</taxon>
        <taxon>Araneomorphae</taxon>
        <taxon>Entelegynae</taxon>
        <taxon>Araneoidea</taxon>
        <taxon>Araneidae</taxon>
        <taxon>Araneus</taxon>
    </lineage>
</organism>
<keyword evidence="15" id="KW-1185">Reference proteome</keyword>
<keyword evidence="11" id="KW-0131">Cell cycle</keyword>
<protein>
    <recommendedName>
        <fullName evidence="13">THAP-type domain-containing protein</fullName>
    </recommendedName>
</protein>
<evidence type="ECO:0000256" key="4">
    <source>
        <dbReference type="ARBA" id="ARBA00022771"/>
    </source>
</evidence>
<dbReference type="SUPFAM" id="SSF57716">
    <property type="entry name" value="Glucocorticoid receptor-like (DNA-binding domain)"/>
    <property type="match status" value="1"/>
</dbReference>
<comment type="similarity">
    <text evidence="2">Belongs to the THAP1 family.</text>
</comment>
<dbReference type="GO" id="GO:0043565">
    <property type="term" value="F:sequence-specific DNA binding"/>
    <property type="evidence" value="ECO:0007669"/>
    <property type="project" value="InterPro"/>
</dbReference>
<evidence type="ECO:0000313" key="14">
    <source>
        <dbReference type="EMBL" id="GBM12161.1"/>
    </source>
</evidence>
<keyword evidence="4 12" id="KW-0863">Zinc-finger</keyword>
<dbReference type="Pfam" id="PF05485">
    <property type="entry name" value="THAP"/>
    <property type="match status" value="1"/>
</dbReference>
<evidence type="ECO:0000256" key="10">
    <source>
        <dbReference type="ARBA" id="ARBA00023242"/>
    </source>
</evidence>
<proteinExistence type="inferred from homology"/>
<evidence type="ECO:0000256" key="11">
    <source>
        <dbReference type="ARBA" id="ARBA00023306"/>
    </source>
</evidence>
<keyword evidence="8 12" id="KW-0238">DNA-binding</keyword>
<name>A0A4Y2D653_ARAVE</name>
<keyword evidence="6" id="KW-0805">Transcription regulation</keyword>
<evidence type="ECO:0000256" key="3">
    <source>
        <dbReference type="ARBA" id="ARBA00022723"/>
    </source>
</evidence>
<dbReference type="Gene3D" id="6.20.210.20">
    <property type="entry name" value="THAP domain"/>
    <property type="match status" value="1"/>
</dbReference>
<keyword evidence="9" id="KW-0804">Transcription</keyword>
<dbReference type="Proteomes" id="UP000499080">
    <property type="component" value="Unassembled WGS sequence"/>
</dbReference>
<dbReference type="GO" id="GO:0005654">
    <property type="term" value="C:nucleoplasm"/>
    <property type="evidence" value="ECO:0007669"/>
    <property type="project" value="UniProtKB-SubCell"/>
</dbReference>
<accession>A0A4Y2D653</accession>
<comment type="caution">
    <text evidence="14">The sequence shown here is derived from an EMBL/GenBank/DDBJ whole genome shotgun (WGS) entry which is preliminary data.</text>
</comment>
<dbReference type="GO" id="GO:0008270">
    <property type="term" value="F:zinc ion binding"/>
    <property type="evidence" value="ECO:0007669"/>
    <property type="project" value="UniProtKB-KW"/>
</dbReference>
<evidence type="ECO:0000259" key="13">
    <source>
        <dbReference type="PROSITE" id="PS50950"/>
    </source>
</evidence>
<dbReference type="OrthoDB" id="6436959at2759"/>
<evidence type="ECO:0000313" key="15">
    <source>
        <dbReference type="Proteomes" id="UP000499080"/>
    </source>
</evidence>